<dbReference type="InterPro" id="IPR015273">
    <property type="entry name" value="Cys-tRNA-synt_Ia_DALR"/>
</dbReference>
<dbReference type="PRINTS" id="PR00983">
    <property type="entry name" value="TRNASYNTHCYS"/>
</dbReference>
<feature type="binding site" evidence="12">
    <location>
        <position position="212"/>
    </location>
    <ligand>
        <name>Zn(2+)</name>
        <dbReference type="ChEBI" id="CHEBI:29105"/>
    </ligand>
</feature>
<keyword evidence="6 12" id="KW-0547">Nucleotide-binding</keyword>
<feature type="binding site" evidence="12">
    <location>
        <position position="271"/>
    </location>
    <ligand>
        <name>ATP</name>
        <dbReference type="ChEBI" id="CHEBI:30616"/>
    </ligand>
</feature>
<dbReference type="GO" id="GO:0004817">
    <property type="term" value="F:cysteine-tRNA ligase activity"/>
    <property type="evidence" value="ECO:0007669"/>
    <property type="project" value="UniProtKB-EC"/>
</dbReference>
<sequence length="509" mass="55725">MSLRIFDTATRQTHDFQPLREGQVSIYLCGATPQAKPHIGHLRSGVAFDIVRRWFLAKGYDVAFVRNVTDIDDKILTKAEAHSRPWWEWVSTHEREFTRAYQALGVMAPSVEPRATGHVTQMVEYMQRLMDRGFAYAVDGSVYFDVLAWQQAEGSDYGHLSGNRPEEMEQGETDNVGKKNPLDFALWKAAKPGEPAWPTPWGDGRPGWHLECSAMATYYLGAEFDVHCGGLDLQFPHHENEIAQSHAAGDGFARYWMHNHWVTMAGEKMSKSLGNVLDIDALLEKVRPVELRYYLGSAHYRSVLEYSEAAVHEAAVGFRRIEDFVNRASKLAGAPVDKLAVEHGMLADAGVAGGAGLGDVNAQDSTAQEVSEYWQKFAAALDDDFAVPRALAVIHTTVKAGNNALAAKDTGKDAAKAKAKAVALASLVRAMTAILGIDPLDTQWAGGTQQSADGGVQQALASLVEHELELRAAARREKDFATADGVRDRLAAAGIEVIDTPGGAEWKLR</sequence>
<dbReference type="Pfam" id="PF09190">
    <property type="entry name" value="DALR_2"/>
    <property type="match status" value="1"/>
</dbReference>
<feature type="binding site" evidence="12">
    <location>
        <position position="241"/>
    </location>
    <ligand>
        <name>Zn(2+)</name>
        <dbReference type="ChEBI" id="CHEBI:29105"/>
    </ligand>
</feature>
<gene>
    <name evidence="12 14" type="primary">cysS</name>
    <name evidence="14" type="ORF">QPX23_03860</name>
</gene>
<dbReference type="InterPro" id="IPR032678">
    <property type="entry name" value="tRNA-synt_1_cat_dom"/>
</dbReference>
<dbReference type="Pfam" id="PF01406">
    <property type="entry name" value="tRNA-synt_1e"/>
    <property type="match status" value="1"/>
</dbReference>
<feature type="binding site" evidence="12">
    <location>
        <position position="29"/>
    </location>
    <ligand>
        <name>Zn(2+)</name>
        <dbReference type="ChEBI" id="CHEBI:29105"/>
    </ligand>
</feature>
<dbReference type="HAMAP" id="MF_00041">
    <property type="entry name" value="Cys_tRNA_synth"/>
    <property type="match status" value="1"/>
</dbReference>
<evidence type="ECO:0000256" key="8">
    <source>
        <dbReference type="ARBA" id="ARBA00022840"/>
    </source>
</evidence>
<evidence type="ECO:0000256" key="4">
    <source>
        <dbReference type="ARBA" id="ARBA00022598"/>
    </source>
</evidence>
<reference evidence="14 15" key="1">
    <citation type="submission" date="2023-05" db="EMBL/GenBank/DDBJ databases">
        <title>Metabolic capabilities are highly conserved among human nasal-associated Corynebacterium species in pangenomic analyses.</title>
        <authorList>
            <person name="Tran T.H."/>
            <person name="Roberts A.Q."/>
            <person name="Escapa I.F."/>
            <person name="Gao W."/>
            <person name="Conlan S."/>
            <person name="Kong H."/>
            <person name="Segre J.A."/>
            <person name="Kelly M.S."/>
            <person name="Lemon K.P."/>
        </authorList>
    </citation>
    <scope>NUCLEOTIDE SEQUENCE [LARGE SCALE GENOMIC DNA]</scope>
    <source>
        <strain evidence="14 15">KPL3772</strain>
    </source>
</reference>
<comment type="cofactor">
    <cofactor evidence="12">
        <name>Zn(2+)</name>
        <dbReference type="ChEBI" id="CHEBI:29105"/>
    </cofactor>
    <text evidence="12">Binds 1 zinc ion per subunit.</text>
</comment>
<name>A0ABT7FVL5_9CORY</name>
<comment type="subcellular location">
    <subcellularLocation>
        <location evidence="12">Cytoplasm</location>
    </subcellularLocation>
</comment>
<comment type="caution">
    <text evidence="14">The sequence shown here is derived from an EMBL/GenBank/DDBJ whole genome shotgun (WGS) entry which is preliminary data.</text>
</comment>
<dbReference type="CDD" id="cd00672">
    <property type="entry name" value="CysRS_core"/>
    <property type="match status" value="1"/>
</dbReference>
<keyword evidence="8 12" id="KW-0067">ATP-binding</keyword>
<dbReference type="NCBIfam" id="TIGR00435">
    <property type="entry name" value="cysS"/>
    <property type="match status" value="1"/>
</dbReference>
<feature type="short sequence motif" description="'HIGH' region" evidence="12">
    <location>
        <begin position="31"/>
        <end position="41"/>
    </location>
</feature>
<dbReference type="SMART" id="SM00840">
    <property type="entry name" value="DALR_2"/>
    <property type="match status" value="1"/>
</dbReference>
<keyword evidence="4 12" id="KW-0436">Ligase</keyword>
<comment type="subunit">
    <text evidence="2 12">Monomer.</text>
</comment>
<evidence type="ECO:0000256" key="12">
    <source>
        <dbReference type="HAMAP-Rule" id="MF_00041"/>
    </source>
</evidence>
<dbReference type="Gene3D" id="1.20.120.1910">
    <property type="entry name" value="Cysteine-tRNA ligase, C-terminal anti-codon recognition domain"/>
    <property type="match status" value="1"/>
</dbReference>
<evidence type="ECO:0000256" key="6">
    <source>
        <dbReference type="ARBA" id="ARBA00022741"/>
    </source>
</evidence>
<keyword evidence="3 12" id="KW-0963">Cytoplasm</keyword>
<comment type="catalytic activity">
    <reaction evidence="11 12">
        <text>tRNA(Cys) + L-cysteine + ATP = L-cysteinyl-tRNA(Cys) + AMP + diphosphate</text>
        <dbReference type="Rhea" id="RHEA:17773"/>
        <dbReference type="Rhea" id="RHEA-COMP:9661"/>
        <dbReference type="Rhea" id="RHEA-COMP:9679"/>
        <dbReference type="ChEBI" id="CHEBI:30616"/>
        <dbReference type="ChEBI" id="CHEBI:33019"/>
        <dbReference type="ChEBI" id="CHEBI:35235"/>
        <dbReference type="ChEBI" id="CHEBI:78442"/>
        <dbReference type="ChEBI" id="CHEBI:78517"/>
        <dbReference type="ChEBI" id="CHEBI:456215"/>
        <dbReference type="EC" id="6.1.1.16"/>
    </reaction>
</comment>
<evidence type="ECO:0000256" key="2">
    <source>
        <dbReference type="ARBA" id="ARBA00011245"/>
    </source>
</evidence>
<dbReference type="EMBL" id="JASNUQ010000004">
    <property type="protein sequence ID" value="MDK4289871.1"/>
    <property type="molecule type" value="Genomic_DNA"/>
</dbReference>
<evidence type="ECO:0000259" key="13">
    <source>
        <dbReference type="SMART" id="SM00840"/>
    </source>
</evidence>
<dbReference type="SUPFAM" id="SSF52374">
    <property type="entry name" value="Nucleotidylyl transferase"/>
    <property type="match status" value="1"/>
</dbReference>
<dbReference type="EC" id="6.1.1.16" evidence="12"/>
<evidence type="ECO:0000256" key="10">
    <source>
        <dbReference type="ARBA" id="ARBA00023146"/>
    </source>
</evidence>
<evidence type="ECO:0000313" key="14">
    <source>
        <dbReference type="EMBL" id="MDK4289871.1"/>
    </source>
</evidence>
<evidence type="ECO:0000256" key="11">
    <source>
        <dbReference type="ARBA" id="ARBA00047398"/>
    </source>
</evidence>
<evidence type="ECO:0000256" key="1">
    <source>
        <dbReference type="ARBA" id="ARBA00005594"/>
    </source>
</evidence>
<keyword evidence="9 12" id="KW-0648">Protein biosynthesis</keyword>
<feature type="domain" description="Cysteinyl-tRNA synthetase class Ia DALR" evidence="13">
    <location>
        <begin position="376"/>
        <end position="445"/>
    </location>
</feature>
<dbReference type="RefSeq" id="WP_284587695.1">
    <property type="nucleotide sequence ID" value="NZ_JASNUQ010000004.1"/>
</dbReference>
<dbReference type="InterPro" id="IPR015803">
    <property type="entry name" value="Cys-tRNA-ligase"/>
</dbReference>
<keyword evidence="5 12" id="KW-0479">Metal-binding</keyword>
<accession>A0ABT7FVL5</accession>
<dbReference type="PANTHER" id="PTHR10890:SF30">
    <property type="entry name" value="CYSTEINE--TRNA LIGASE"/>
    <property type="match status" value="1"/>
</dbReference>
<keyword evidence="10 12" id="KW-0030">Aminoacyl-tRNA synthetase</keyword>
<keyword evidence="15" id="KW-1185">Reference proteome</keyword>
<comment type="similarity">
    <text evidence="1 12">Belongs to the class-I aminoacyl-tRNA synthetase family.</text>
</comment>
<dbReference type="InterPro" id="IPR009080">
    <property type="entry name" value="tRNAsynth_Ia_anticodon-bd"/>
</dbReference>
<evidence type="ECO:0000256" key="7">
    <source>
        <dbReference type="ARBA" id="ARBA00022833"/>
    </source>
</evidence>
<dbReference type="Gene3D" id="3.40.50.620">
    <property type="entry name" value="HUPs"/>
    <property type="match status" value="1"/>
</dbReference>
<dbReference type="PANTHER" id="PTHR10890">
    <property type="entry name" value="CYSTEINYL-TRNA SYNTHETASE"/>
    <property type="match status" value="1"/>
</dbReference>
<dbReference type="Proteomes" id="UP001239759">
    <property type="component" value="Unassembled WGS sequence"/>
</dbReference>
<keyword evidence="7 12" id="KW-0862">Zinc</keyword>
<evidence type="ECO:0000256" key="5">
    <source>
        <dbReference type="ARBA" id="ARBA00022723"/>
    </source>
</evidence>
<feature type="binding site" evidence="12">
    <location>
        <position position="237"/>
    </location>
    <ligand>
        <name>Zn(2+)</name>
        <dbReference type="ChEBI" id="CHEBI:29105"/>
    </ligand>
</feature>
<dbReference type="SUPFAM" id="SSF47323">
    <property type="entry name" value="Anticodon-binding domain of a subclass of class I aminoacyl-tRNA synthetases"/>
    <property type="match status" value="1"/>
</dbReference>
<dbReference type="InterPro" id="IPR024909">
    <property type="entry name" value="Cys-tRNA/MSH_ligase"/>
</dbReference>
<protein>
    <recommendedName>
        <fullName evidence="12">Cysteine--tRNA ligase</fullName>
        <ecNumber evidence="12">6.1.1.16</ecNumber>
    </recommendedName>
    <alternativeName>
        <fullName evidence="12">Cysteinyl-tRNA synthetase</fullName>
        <shortName evidence="12">CysRS</shortName>
    </alternativeName>
</protein>
<evidence type="ECO:0000256" key="9">
    <source>
        <dbReference type="ARBA" id="ARBA00022917"/>
    </source>
</evidence>
<organism evidence="14 15">
    <name type="scientific">Corynebacterium pseudodiphtheriticum</name>
    <dbReference type="NCBI Taxonomy" id="37637"/>
    <lineage>
        <taxon>Bacteria</taxon>
        <taxon>Bacillati</taxon>
        <taxon>Actinomycetota</taxon>
        <taxon>Actinomycetes</taxon>
        <taxon>Mycobacteriales</taxon>
        <taxon>Corynebacteriaceae</taxon>
        <taxon>Corynebacterium</taxon>
    </lineage>
</organism>
<dbReference type="InterPro" id="IPR014729">
    <property type="entry name" value="Rossmann-like_a/b/a_fold"/>
</dbReference>
<evidence type="ECO:0000313" key="15">
    <source>
        <dbReference type="Proteomes" id="UP001239759"/>
    </source>
</evidence>
<proteinExistence type="inferred from homology"/>
<feature type="short sequence motif" description="'KMSKS' region" evidence="12">
    <location>
        <begin position="268"/>
        <end position="272"/>
    </location>
</feature>
<evidence type="ECO:0000256" key="3">
    <source>
        <dbReference type="ARBA" id="ARBA00022490"/>
    </source>
</evidence>